<evidence type="ECO:0000313" key="2">
    <source>
        <dbReference type="EMBL" id="BAC83174.1"/>
    </source>
</evidence>
<dbReference type="HOGENOM" id="CLU_2214376_0_0_1"/>
<evidence type="ECO:0000313" key="3">
    <source>
        <dbReference type="EMBL" id="BAD30242.1"/>
    </source>
</evidence>
<reference evidence="2" key="2">
    <citation type="submission" date="2001-07" db="EMBL/GenBank/DDBJ databases">
        <title>Oryza sativa nipponbare(GA3) genomic DNA, chromosome 7, BAC clone:OJ1699_E05.</title>
        <authorList>
            <person name="Sasaki T."/>
            <person name="Matsumoto T."/>
            <person name="Yamamoto K."/>
        </authorList>
    </citation>
    <scope>NUCLEOTIDE SEQUENCE</scope>
</reference>
<dbReference type="EMBL" id="AP003758">
    <property type="protein sequence ID" value="BAD30242.1"/>
    <property type="molecule type" value="Genomic_DNA"/>
</dbReference>
<gene>
    <name evidence="3" type="primary">OJ1562_B11.127</name>
    <name evidence="2" type="ORF">OJ1699_E05.48</name>
</gene>
<accession>Q6ZL35</accession>
<evidence type="ECO:0000256" key="1">
    <source>
        <dbReference type="SAM" id="MobiDB-lite"/>
    </source>
</evidence>
<proteinExistence type="predicted"/>
<name>Q6ZL35_ORYSJ</name>
<feature type="compositionally biased region" description="Low complexity" evidence="1">
    <location>
        <begin position="119"/>
        <end position="132"/>
    </location>
</feature>
<protein>
    <submittedName>
        <fullName evidence="2">Uncharacterized protein</fullName>
    </submittedName>
</protein>
<reference evidence="4" key="3">
    <citation type="journal article" date="2005" name="Nature">
        <title>The map-based sequence of the rice genome.</title>
        <authorList>
            <consortium name="International rice genome sequencing project (IRGSP)"/>
            <person name="Matsumoto T."/>
            <person name="Wu J."/>
            <person name="Kanamori H."/>
            <person name="Katayose Y."/>
            <person name="Fujisawa M."/>
            <person name="Namiki N."/>
            <person name="Mizuno H."/>
            <person name="Yamamoto K."/>
            <person name="Antonio B.A."/>
            <person name="Baba T."/>
            <person name="Sakata K."/>
            <person name="Nagamura Y."/>
            <person name="Aoki H."/>
            <person name="Arikawa K."/>
            <person name="Arita K."/>
            <person name="Bito T."/>
            <person name="Chiden Y."/>
            <person name="Fujitsuka N."/>
            <person name="Fukunaka R."/>
            <person name="Hamada M."/>
            <person name="Harada C."/>
            <person name="Hayashi A."/>
            <person name="Hijishita S."/>
            <person name="Honda M."/>
            <person name="Hosokawa S."/>
            <person name="Ichikawa Y."/>
            <person name="Idonuma A."/>
            <person name="Iijima M."/>
            <person name="Ikeda M."/>
            <person name="Ikeno M."/>
            <person name="Ito K."/>
            <person name="Ito S."/>
            <person name="Ito T."/>
            <person name="Ito Y."/>
            <person name="Ito Y."/>
            <person name="Iwabuchi A."/>
            <person name="Kamiya K."/>
            <person name="Karasawa W."/>
            <person name="Kurita K."/>
            <person name="Katagiri S."/>
            <person name="Kikuta A."/>
            <person name="Kobayashi H."/>
            <person name="Kobayashi N."/>
            <person name="Machita K."/>
            <person name="Maehara T."/>
            <person name="Masukawa M."/>
            <person name="Mizubayashi T."/>
            <person name="Mukai Y."/>
            <person name="Nagasaki H."/>
            <person name="Nagata Y."/>
            <person name="Naito S."/>
            <person name="Nakashima M."/>
            <person name="Nakama Y."/>
            <person name="Nakamichi Y."/>
            <person name="Nakamura M."/>
            <person name="Meguro A."/>
            <person name="Negishi M."/>
            <person name="Ohta I."/>
            <person name="Ohta T."/>
            <person name="Okamoto M."/>
            <person name="Ono N."/>
            <person name="Saji S."/>
            <person name="Sakaguchi M."/>
            <person name="Sakai K."/>
            <person name="Shibata M."/>
            <person name="Shimokawa T."/>
            <person name="Song J."/>
            <person name="Takazaki Y."/>
            <person name="Terasawa K."/>
            <person name="Tsugane M."/>
            <person name="Tsuji K."/>
            <person name="Ueda S."/>
            <person name="Waki K."/>
            <person name="Yamagata H."/>
            <person name="Yamamoto M."/>
            <person name="Yamamoto S."/>
            <person name="Yamane H."/>
            <person name="Yoshiki S."/>
            <person name="Yoshihara R."/>
            <person name="Yukawa K."/>
            <person name="Zhong H."/>
            <person name="Yano M."/>
            <person name="Yuan Q."/>
            <person name="Ouyang S."/>
            <person name="Liu J."/>
            <person name="Jones K.M."/>
            <person name="Gansberger K."/>
            <person name="Moffat K."/>
            <person name="Hill J."/>
            <person name="Bera J."/>
            <person name="Fadrosh D."/>
            <person name="Jin S."/>
            <person name="Johri S."/>
            <person name="Kim M."/>
            <person name="Overton L."/>
            <person name="Reardon M."/>
            <person name="Tsitrin T."/>
            <person name="Vuong H."/>
            <person name="Weaver B."/>
            <person name="Ciecko A."/>
            <person name="Tallon L."/>
            <person name="Jackson J."/>
            <person name="Pai G."/>
            <person name="Aken S.V."/>
            <person name="Utterback T."/>
            <person name="Reidmuller S."/>
            <person name="Feldblyum T."/>
            <person name="Hsiao J."/>
            <person name="Zismann V."/>
            <person name="Iobst S."/>
            <person name="de Vazeille A.R."/>
            <person name="Buell C.R."/>
            <person name="Ying K."/>
            <person name="Li Y."/>
            <person name="Lu T."/>
            <person name="Huang Y."/>
            <person name="Zhao Q."/>
            <person name="Feng Q."/>
            <person name="Zhang L."/>
            <person name="Zhu J."/>
            <person name="Weng Q."/>
            <person name="Mu J."/>
            <person name="Lu Y."/>
            <person name="Fan D."/>
            <person name="Liu Y."/>
            <person name="Guan J."/>
            <person name="Zhang Y."/>
            <person name="Yu S."/>
            <person name="Liu X."/>
            <person name="Zhang Y."/>
            <person name="Hong G."/>
            <person name="Han B."/>
            <person name="Choisne N."/>
            <person name="Demange N."/>
            <person name="Orjeda G."/>
            <person name="Samain S."/>
            <person name="Cattolico L."/>
            <person name="Pelletier E."/>
            <person name="Couloux A."/>
            <person name="Segurens B."/>
            <person name="Wincker P."/>
            <person name="D'Hont A."/>
            <person name="Scarpelli C."/>
            <person name="Weissenbach J."/>
            <person name="Salanoubat M."/>
            <person name="Quetier F."/>
            <person name="Yu Y."/>
            <person name="Kim H.R."/>
            <person name="Rambo T."/>
            <person name="Currie J."/>
            <person name="Collura K."/>
            <person name="Luo M."/>
            <person name="Yang T."/>
            <person name="Ammiraju J.S.S."/>
            <person name="Engler F."/>
            <person name="Soderlund C."/>
            <person name="Wing R.A."/>
            <person name="Palmer L.E."/>
            <person name="de la Bastide M."/>
            <person name="Spiegel L."/>
            <person name="Nascimento L."/>
            <person name="Zutavern T."/>
            <person name="O'Shaughnessy A."/>
            <person name="Dike S."/>
            <person name="Dedhia N."/>
            <person name="Preston R."/>
            <person name="Balija V."/>
            <person name="McCombie W.R."/>
            <person name="Chow T."/>
            <person name="Chen H."/>
            <person name="Chung M."/>
            <person name="Chen C."/>
            <person name="Shaw J."/>
            <person name="Wu H."/>
            <person name="Hsiao K."/>
            <person name="Chao Y."/>
            <person name="Chu M."/>
            <person name="Cheng C."/>
            <person name="Hour A."/>
            <person name="Lee P."/>
            <person name="Lin S."/>
            <person name="Lin Y."/>
            <person name="Liou J."/>
            <person name="Liu S."/>
            <person name="Hsing Y."/>
            <person name="Raghuvanshi S."/>
            <person name="Mohanty A."/>
            <person name="Bharti A.K."/>
            <person name="Gaur A."/>
            <person name="Gupta V."/>
            <person name="Kumar D."/>
            <person name="Ravi V."/>
            <person name="Vij S."/>
            <person name="Kapur A."/>
            <person name="Khurana P."/>
            <person name="Khurana P."/>
            <person name="Khurana J.P."/>
            <person name="Tyagi A.K."/>
            <person name="Gaikwad K."/>
            <person name="Singh A."/>
            <person name="Dalal V."/>
            <person name="Srivastava S."/>
            <person name="Dixit A."/>
            <person name="Pal A.K."/>
            <person name="Ghazi I.A."/>
            <person name="Yadav M."/>
            <person name="Pandit A."/>
            <person name="Bhargava A."/>
            <person name="Sureshbabu K."/>
            <person name="Batra K."/>
            <person name="Sharma T.R."/>
            <person name="Mohapatra T."/>
            <person name="Singh N.K."/>
            <person name="Messing J."/>
            <person name="Nelson A.B."/>
            <person name="Fuks G."/>
            <person name="Kavchok S."/>
            <person name="Keizer G."/>
            <person name="Linton E."/>
            <person name="Llaca V."/>
            <person name="Song R."/>
            <person name="Tanyolac B."/>
            <person name="Young S."/>
            <person name="Ho-Il K."/>
            <person name="Hahn J.H."/>
            <person name="Sangsakoo G."/>
            <person name="Vanavichit A."/>
            <person name="de Mattos Luiz.A.T."/>
            <person name="Zimmer P.D."/>
            <person name="Malone G."/>
            <person name="Dellagostin O."/>
            <person name="de Oliveira A.C."/>
            <person name="Bevan M."/>
            <person name="Bancroft I."/>
            <person name="Minx P."/>
            <person name="Cordum H."/>
            <person name="Wilson R."/>
            <person name="Cheng Z."/>
            <person name="Jin W."/>
            <person name="Jiang J."/>
            <person name="Leong S.A."/>
            <person name="Iwama H."/>
            <person name="Gojobori T."/>
            <person name="Itoh T."/>
            <person name="Niimura Y."/>
            <person name="Fujii Y."/>
            <person name="Habara T."/>
            <person name="Sakai H."/>
            <person name="Sato Y."/>
            <person name="Wilson G."/>
            <person name="Kumar K."/>
            <person name="McCouch S."/>
            <person name="Juretic N."/>
            <person name="Hoen D."/>
            <person name="Wright S."/>
            <person name="Bruskiewich R."/>
            <person name="Bureau T."/>
            <person name="Miyao A."/>
            <person name="Hirochika H."/>
            <person name="Nishikawa T."/>
            <person name="Kadowaki K."/>
            <person name="Sugiura M."/>
            <person name="Burr B."/>
            <person name="Sasaki T."/>
        </authorList>
    </citation>
    <scope>NUCLEOTIDE SEQUENCE [LARGE SCALE GENOMIC DNA]</scope>
    <source>
        <strain evidence="4">cv. Nipponbare</strain>
    </source>
</reference>
<reference evidence="3" key="1">
    <citation type="submission" date="2001-06" db="EMBL/GenBank/DDBJ databases">
        <title>Oryza sativa nipponbare(GA3) genomic DNA, chromosome 7, BAC clone:OJ1562_B11.</title>
        <authorList>
            <person name="Sasaki T."/>
            <person name="Matsumoto T."/>
            <person name="Yamamoto K."/>
        </authorList>
    </citation>
    <scope>NUCLEOTIDE SEQUENCE</scope>
</reference>
<dbReference type="AlphaFoldDB" id="Q6ZL35"/>
<reference evidence="4" key="4">
    <citation type="journal article" date="2008" name="Nucleic Acids Res.">
        <title>The rice annotation project database (RAP-DB): 2008 update.</title>
        <authorList>
            <consortium name="The rice annotation project (RAP)"/>
        </authorList>
    </citation>
    <scope>GENOME REANNOTATION</scope>
    <source>
        <strain evidence="4">cv. Nipponbare</strain>
    </source>
</reference>
<dbReference type="EMBL" id="AP003845">
    <property type="protein sequence ID" value="BAC83174.1"/>
    <property type="molecule type" value="Genomic_DNA"/>
</dbReference>
<feature type="region of interest" description="Disordered" evidence="1">
    <location>
        <begin position="100"/>
        <end position="138"/>
    </location>
</feature>
<feature type="compositionally biased region" description="Pro residues" evidence="1">
    <location>
        <begin position="103"/>
        <end position="118"/>
    </location>
</feature>
<sequence>MGGRLISRRALRATRECGPAHAQTPIVPSASMAASLIATTSFTIAIVGVCCPCPIRRPLGAVVVLEQEPPGHRCLRRPSRGPAAAVSDARRAAAAVFRLRRAAPPPLSPRPVERPPPSSASAAPPLSPTPVALRRRLS</sequence>
<evidence type="ECO:0000313" key="4">
    <source>
        <dbReference type="Proteomes" id="UP000000763"/>
    </source>
</evidence>
<dbReference type="Proteomes" id="UP000000763">
    <property type="component" value="Chromosome 7"/>
</dbReference>
<organism evidence="2 4">
    <name type="scientific">Oryza sativa subsp. japonica</name>
    <name type="common">Rice</name>
    <dbReference type="NCBI Taxonomy" id="39947"/>
    <lineage>
        <taxon>Eukaryota</taxon>
        <taxon>Viridiplantae</taxon>
        <taxon>Streptophyta</taxon>
        <taxon>Embryophyta</taxon>
        <taxon>Tracheophyta</taxon>
        <taxon>Spermatophyta</taxon>
        <taxon>Magnoliopsida</taxon>
        <taxon>Liliopsida</taxon>
        <taxon>Poales</taxon>
        <taxon>Poaceae</taxon>
        <taxon>BOP clade</taxon>
        <taxon>Oryzoideae</taxon>
        <taxon>Oryzeae</taxon>
        <taxon>Oryzinae</taxon>
        <taxon>Oryza</taxon>
        <taxon>Oryza sativa</taxon>
    </lineage>
</organism>